<gene>
    <name evidence="12" type="ORF">DEH80_06030</name>
</gene>
<keyword evidence="2" id="KW-1003">Cell membrane</keyword>
<dbReference type="InterPro" id="IPR008995">
    <property type="entry name" value="Mo/tungstate-bd_C_term_dom"/>
</dbReference>
<evidence type="ECO:0000256" key="3">
    <source>
        <dbReference type="ARBA" id="ARBA00022496"/>
    </source>
</evidence>
<keyword evidence="1" id="KW-0813">Transport</keyword>
<dbReference type="InterPro" id="IPR003439">
    <property type="entry name" value="ABC_transporter-like_ATP-bd"/>
</dbReference>
<evidence type="ECO:0000256" key="9">
    <source>
        <dbReference type="ARBA" id="ARBA00023065"/>
    </source>
</evidence>
<evidence type="ECO:0000259" key="11">
    <source>
        <dbReference type="PROSITE" id="PS50893"/>
    </source>
</evidence>
<dbReference type="InterPro" id="IPR003593">
    <property type="entry name" value="AAA+_ATPase"/>
</dbReference>
<name>A0A363ULU3_9GAMM</name>
<dbReference type="PROSITE" id="PS00211">
    <property type="entry name" value="ABC_TRANSPORTER_1"/>
    <property type="match status" value="1"/>
</dbReference>
<dbReference type="Gene3D" id="3.40.50.300">
    <property type="entry name" value="P-loop containing nucleotide triphosphate hydrolases"/>
    <property type="match status" value="1"/>
</dbReference>
<proteinExistence type="predicted"/>
<evidence type="ECO:0000256" key="1">
    <source>
        <dbReference type="ARBA" id="ARBA00022448"/>
    </source>
</evidence>
<protein>
    <submittedName>
        <fullName evidence="12">ABC transporter ATP-binding protein</fullName>
    </submittedName>
</protein>
<evidence type="ECO:0000256" key="6">
    <source>
        <dbReference type="ARBA" id="ARBA00022840"/>
    </source>
</evidence>
<dbReference type="GO" id="GO:0043190">
    <property type="term" value="C:ATP-binding cassette (ABC) transporter complex"/>
    <property type="evidence" value="ECO:0007669"/>
    <property type="project" value="InterPro"/>
</dbReference>
<feature type="domain" description="ABC transporter" evidence="11">
    <location>
        <begin position="5"/>
        <end position="237"/>
    </location>
</feature>
<evidence type="ECO:0000313" key="13">
    <source>
        <dbReference type="Proteomes" id="UP000251800"/>
    </source>
</evidence>
<comment type="caution">
    <text evidence="12">The sequence shown here is derived from an EMBL/GenBank/DDBJ whole genome shotgun (WGS) entry which is preliminary data.</text>
</comment>
<keyword evidence="4" id="KW-0997">Cell inner membrane</keyword>
<dbReference type="GO" id="GO:0015408">
    <property type="term" value="F:ABC-type ferric iron transporter activity"/>
    <property type="evidence" value="ECO:0007669"/>
    <property type="project" value="InterPro"/>
</dbReference>
<dbReference type="Pfam" id="PF08402">
    <property type="entry name" value="TOBE_2"/>
    <property type="match status" value="1"/>
</dbReference>
<dbReference type="PANTHER" id="PTHR42781">
    <property type="entry name" value="SPERMIDINE/PUTRESCINE IMPORT ATP-BINDING PROTEIN POTA"/>
    <property type="match status" value="1"/>
</dbReference>
<organism evidence="12 13">
    <name type="scientific">Abyssibacter profundi</name>
    <dbReference type="NCBI Taxonomy" id="2182787"/>
    <lineage>
        <taxon>Bacteria</taxon>
        <taxon>Pseudomonadati</taxon>
        <taxon>Pseudomonadota</taxon>
        <taxon>Gammaproteobacteria</taxon>
        <taxon>Chromatiales</taxon>
        <taxon>Oceanococcaceae</taxon>
        <taxon>Abyssibacter</taxon>
    </lineage>
</organism>
<dbReference type="InterPro" id="IPR013611">
    <property type="entry name" value="Transp-assoc_OB_typ2"/>
</dbReference>
<dbReference type="PROSITE" id="PS50893">
    <property type="entry name" value="ABC_TRANSPORTER_2"/>
    <property type="match status" value="1"/>
</dbReference>
<dbReference type="AlphaFoldDB" id="A0A363ULU3"/>
<sequence length="352" mass="38472">MPMPLSLTAVHKRYGATPVLHDVTLELGAGEIGCVLGPSGCGKTTLLRLIAGFEQPDTGRITSGNHLLADGEQMMRPEQRRIGMVFQDHALLPHLSVAGNVGFGLRHLDKRSREQRIRWALELVGLAAYADAFPHALSGGQAQRVALARSLAPEPQMILLDEPFSNLDTELRERLSQEVREILKAAGMTALMVTHDQLEAFAVADRIAVMSAGQIQQWDTPYNLYHRPANRFVARFVGEGVLLPGRPVDNDGVDTELGRLRGERVGATSEEVDVLLRPDDIIHDDASPQQAIVRRKAFRGAQILYTLELPSGARILSLVPSHHNHQIGEPIGIRMATDHVVVFPRDAGAVPA</sequence>
<dbReference type="Gene3D" id="2.40.50.100">
    <property type="match status" value="1"/>
</dbReference>
<evidence type="ECO:0000256" key="4">
    <source>
        <dbReference type="ARBA" id="ARBA00022519"/>
    </source>
</evidence>
<dbReference type="InterPro" id="IPR017871">
    <property type="entry name" value="ABC_transporter-like_CS"/>
</dbReference>
<dbReference type="InterPro" id="IPR015853">
    <property type="entry name" value="ABC_transpr_FbpC"/>
</dbReference>
<dbReference type="FunFam" id="3.40.50.300:FF:000425">
    <property type="entry name" value="Probable ABC transporter, ATP-binding subunit"/>
    <property type="match status" value="1"/>
</dbReference>
<keyword evidence="6 12" id="KW-0067">ATP-binding</keyword>
<dbReference type="PANTHER" id="PTHR42781:SF5">
    <property type="entry name" value="PUTRESCINE TRANSPORT ATP-BINDING PROTEIN POTG"/>
    <property type="match status" value="1"/>
</dbReference>
<dbReference type="InterPro" id="IPR050093">
    <property type="entry name" value="ABC_SmlMolc_Importer"/>
</dbReference>
<dbReference type="Proteomes" id="UP000251800">
    <property type="component" value="Unassembled WGS sequence"/>
</dbReference>
<reference evidence="12 13" key="1">
    <citation type="submission" date="2018-05" db="EMBL/GenBank/DDBJ databases">
        <title>Abyssibacter profundi OUC007T gen. nov., sp. nov, a marine bacterium isolated from seawater of the Mariana Trench.</title>
        <authorList>
            <person name="Zhou S."/>
        </authorList>
    </citation>
    <scope>NUCLEOTIDE SEQUENCE [LARGE SCALE GENOMIC DNA]</scope>
    <source>
        <strain evidence="12 13">OUC007</strain>
    </source>
</reference>
<evidence type="ECO:0000256" key="2">
    <source>
        <dbReference type="ARBA" id="ARBA00022475"/>
    </source>
</evidence>
<dbReference type="GO" id="GO:0015697">
    <property type="term" value="P:quaternary ammonium group transport"/>
    <property type="evidence" value="ECO:0007669"/>
    <property type="project" value="UniProtKB-ARBA"/>
</dbReference>
<evidence type="ECO:0000256" key="7">
    <source>
        <dbReference type="ARBA" id="ARBA00022967"/>
    </source>
</evidence>
<accession>A0A363ULU3</accession>
<keyword evidence="13" id="KW-1185">Reference proteome</keyword>
<keyword evidence="7" id="KW-1278">Translocase</keyword>
<dbReference type="SUPFAM" id="SSF50331">
    <property type="entry name" value="MOP-like"/>
    <property type="match status" value="1"/>
</dbReference>
<keyword evidence="3" id="KW-0410">Iron transport</keyword>
<evidence type="ECO:0000313" key="12">
    <source>
        <dbReference type="EMBL" id="PWN56396.1"/>
    </source>
</evidence>
<keyword evidence="5" id="KW-0547">Nucleotide-binding</keyword>
<dbReference type="GO" id="GO:0016887">
    <property type="term" value="F:ATP hydrolysis activity"/>
    <property type="evidence" value="ECO:0007669"/>
    <property type="project" value="InterPro"/>
</dbReference>
<dbReference type="SMART" id="SM00382">
    <property type="entry name" value="AAA"/>
    <property type="match status" value="1"/>
</dbReference>
<keyword evidence="8" id="KW-0408">Iron</keyword>
<dbReference type="SUPFAM" id="SSF52540">
    <property type="entry name" value="P-loop containing nucleoside triphosphate hydrolases"/>
    <property type="match status" value="1"/>
</dbReference>
<dbReference type="EMBL" id="QEQK01000005">
    <property type="protein sequence ID" value="PWN56396.1"/>
    <property type="molecule type" value="Genomic_DNA"/>
</dbReference>
<dbReference type="GO" id="GO:0005524">
    <property type="term" value="F:ATP binding"/>
    <property type="evidence" value="ECO:0007669"/>
    <property type="project" value="UniProtKB-KW"/>
</dbReference>
<evidence type="ECO:0000256" key="8">
    <source>
        <dbReference type="ARBA" id="ARBA00023004"/>
    </source>
</evidence>
<keyword evidence="9" id="KW-0406">Ion transport</keyword>
<evidence type="ECO:0000256" key="10">
    <source>
        <dbReference type="ARBA" id="ARBA00023136"/>
    </source>
</evidence>
<keyword evidence="10" id="KW-0472">Membrane</keyword>
<dbReference type="CDD" id="cd03259">
    <property type="entry name" value="ABC_Carb_Solutes_like"/>
    <property type="match status" value="1"/>
</dbReference>
<dbReference type="Pfam" id="PF00005">
    <property type="entry name" value="ABC_tran"/>
    <property type="match status" value="1"/>
</dbReference>
<dbReference type="OrthoDB" id="9802264at2"/>
<evidence type="ECO:0000256" key="5">
    <source>
        <dbReference type="ARBA" id="ARBA00022741"/>
    </source>
</evidence>
<dbReference type="InterPro" id="IPR027417">
    <property type="entry name" value="P-loop_NTPase"/>
</dbReference>